<name>A0A9W9FW44_9EURO</name>
<dbReference type="SUPFAM" id="SSF51556">
    <property type="entry name" value="Metallo-dependent hydrolases"/>
    <property type="match status" value="1"/>
</dbReference>
<dbReference type="GO" id="GO:0070573">
    <property type="term" value="F:metallodipeptidase activity"/>
    <property type="evidence" value="ECO:0007669"/>
    <property type="project" value="InterPro"/>
</dbReference>
<keyword evidence="2" id="KW-0482">Metalloprotease</keyword>
<accession>A0A9W9FW44</accession>
<comment type="similarity">
    <text evidence="2">Belongs to the metallo-dependent hydrolases superfamily. Peptidase M19 family.</text>
</comment>
<dbReference type="PANTHER" id="PTHR10443:SF12">
    <property type="entry name" value="DIPEPTIDASE"/>
    <property type="match status" value="1"/>
</dbReference>
<dbReference type="Pfam" id="PF01244">
    <property type="entry name" value="Peptidase_M19"/>
    <property type="match status" value="1"/>
</dbReference>
<sequence length="218" mass="24237">MSRNGLSDRGKSMIIEMNRIGMMVDLSHTNDATQIDVLEISKAPVIFSHSSCLGITSNSRNVSDQVLDMLKQNGGVIMICFLSELVTPTQSAHQEKERPTVSHAANHILYAGERIGFDHVGIGSDFDGMLHGPKDLDDVSQYPNLIAELLRRGLSDSQVRGILGLNILRVLEMVEQTARQIRLNDNVPMQCDVIAKMWIPEQEALLRQAGQARIKNYE</sequence>
<dbReference type="EMBL" id="JAPQKH010000003">
    <property type="protein sequence ID" value="KAJ5107494.1"/>
    <property type="molecule type" value="Genomic_DNA"/>
</dbReference>
<dbReference type="InterPro" id="IPR032466">
    <property type="entry name" value="Metal_Hydrolase"/>
</dbReference>
<evidence type="ECO:0000313" key="3">
    <source>
        <dbReference type="EMBL" id="KAJ5107494.1"/>
    </source>
</evidence>
<dbReference type="EC" id="3.4.13.19" evidence="2"/>
<keyword evidence="2" id="KW-0378">Hydrolase</keyword>
<evidence type="ECO:0000256" key="2">
    <source>
        <dbReference type="RuleBase" id="RU341113"/>
    </source>
</evidence>
<comment type="catalytic activity">
    <reaction evidence="2">
        <text>an L-aminoacyl-L-amino acid + H2O = 2 an L-alpha-amino acid</text>
        <dbReference type="Rhea" id="RHEA:48940"/>
        <dbReference type="ChEBI" id="CHEBI:15377"/>
        <dbReference type="ChEBI" id="CHEBI:59869"/>
        <dbReference type="ChEBI" id="CHEBI:77460"/>
        <dbReference type="EC" id="3.4.13.19"/>
    </reaction>
</comment>
<comment type="caution">
    <text evidence="3">The sequence shown here is derived from an EMBL/GenBank/DDBJ whole genome shotgun (WGS) entry which is preliminary data.</text>
</comment>
<evidence type="ECO:0000313" key="4">
    <source>
        <dbReference type="Proteomes" id="UP001149165"/>
    </source>
</evidence>
<keyword evidence="2" id="KW-0479">Metal-binding</keyword>
<protein>
    <recommendedName>
        <fullName evidence="2">Dipeptidase</fullName>
        <ecNumber evidence="2">3.4.13.19</ecNumber>
    </recommendedName>
</protein>
<evidence type="ECO:0000256" key="1">
    <source>
        <dbReference type="ARBA" id="ARBA00022997"/>
    </source>
</evidence>
<keyword evidence="2" id="KW-0645">Protease</keyword>
<dbReference type="PANTHER" id="PTHR10443">
    <property type="entry name" value="MICROSOMAL DIPEPTIDASE"/>
    <property type="match status" value="1"/>
</dbReference>
<organism evidence="3 4">
    <name type="scientific">Penicillium angulare</name>
    <dbReference type="NCBI Taxonomy" id="116970"/>
    <lineage>
        <taxon>Eukaryota</taxon>
        <taxon>Fungi</taxon>
        <taxon>Dikarya</taxon>
        <taxon>Ascomycota</taxon>
        <taxon>Pezizomycotina</taxon>
        <taxon>Eurotiomycetes</taxon>
        <taxon>Eurotiomycetidae</taxon>
        <taxon>Eurotiales</taxon>
        <taxon>Aspergillaceae</taxon>
        <taxon>Penicillium</taxon>
    </lineage>
</organism>
<dbReference type="InterPro" id="IPR008257">
    <property type="entry name" value="Pept_M19"/>
</dbReference>
<dbReference type="PROSITE" id="PS51365">
    <property type="entry name" value="RENAL_DIPEPTIDASE_2"/>
    <property type="match status" value="1"/>
</dbReference>
<gene>
    <name evidence="3" type="ORF">N7456_004169</name>
</gene>
<keyword evidence="4" id="KW-1185">Reference proteome</keyword>
<dbReference type="GO" id="GO:0006508">
    <property type="term" value="P:proteolysis"/>
    <property type="evidence" value="ECO:0007669"/>
    <property type="project" value="UniProtKB-KW"/>
</dbReference>
<dbReference type="AlphaFoldDB" id="A0A9W9FW44"/>
<dbReference type="GO" id="GO:0046872">
    <property type="term" value="F:metal ion binding"/>
    <property type="evidence" value="ECO:0007669"/>
    <property type="project" value="UniProtKB-UniRule"/>
</dbReference>
<dbReference type="Gene3D" id="3.20.20.140">
    <property type="entry name" value="Metal-dependent hydrolases"/>
    <property type="match status" value="1"/>
</dbReference>
<comment type="cofactor">
    <cofactor evidence="2">
        <name>Zn(2+)</name>
        <dbReference type="ChEBI" id="CHEBI:29105"/>
    </cofactor>
</comment>
<keyword evidence="1 2" id="KW-0224">Dipeptidase</keyword>
<keyword evidence="2" id="KW-0862">Zinc</keyword>
<reference evidence="3" key="2">
    <citation type="journal article" date="2023" name="IMA Fungus">
        <title>Comparative genomic study of the Penicillium genus elucidates a diverse pangenome and 15 lateral gene transfer events.</title>
        <authorList>
            <person name="Petersen C."/>
            <person name="Sorensen T."/>
            <person name="Nielsen M.R."/>
            <person name="Sondergaard T.E."/>
            <person name="Sorensen J.L."/>
            <person name="Fitzpatrick D.A."/>
            <person name="Frisvad J.C."/>
            <person name="Nielsen K.L."/>
        </authorList>
    </citation>
    <scope>NUCLEOTIDE SEQUENCE</scope>
    <source>
        <strain evidence="3">IBT 30069</strain>
    </source>
</reference>
<reference evidence="3" key="1">
    <citation type="submission" date="2022-11" db="EMBL/GenBank/DDBJ databases">
        <authorList>
            <person name="Petersen C."/>
        </authorList>
    </citation>
    <scope>NUCLEOTIDE SEQUENCE</scope>
    <source>
        <strain evidence="3">IBT 30069</strain>
    </source>
</reference>
<proteinExistence type="inferred from homology"/>
<dbReference type="Proteomes" id="UP001149165">
    <property type="component" value="Unassembled WGS sequence"/>
</dbReference>
<dbReference type="OrthoDB" id="445695at2759"/>